<feature type="transmembrane region" description="Helical" evidence="2">
    <location>
        <begin position="230"/>
        <end position="254"/>
    </location>
</feature>
<keyword evidence="2" id="KW-1133">Transmembrane helix</keyword>
<name>A0A401H5K4_9APHY</name>
<accession>A0A401H5K4</accession>
<dbReference type="InterPro" id="IPR045338">
    <property type="entry name" value="DUF6535"/>
</dbReference>
<feature type="transmembrane region" description="Helical" evidence="2">
    <location>
        <begin position="106"/>
        <end position="125"/>
    </location>
</feature>
<evidence type="ECO:0000313" key="5">
    <source>
        <dbReference type="Proteomes" id="UP000287166"/>
    </source>
</evidence>
<evidence type="ECO:0000259" key="3">
    <source>
        <dbReference type="Pfam" id="PF20153"/>
    </source>
</evidence>
<dbReference type="RefSeq" id="XP_027620605.1">
    <property type="nucleotide sequence ID" value="XM_027764804.1"/>
</dbReference>
<reference evidence="4 5" key="1">
    <citation type="journal article" date="2018" name="Sci. Rep.">
        <title>Genome sequence of the cauliflower mushroom Sparassis crispa (Hanabiratake) and its association with beneficial usage.</title>
        <authorList>
            <person name="Kiyama R."/>
            <person name="Furutani Y."/>
            <person name="Kawaguchi K."/>
            <person name="Nakanishi T."/>
        </authorList>
    </citation>
    <scope>NUCLEOTIDE SEQUENCE [LARGE SCALE GENOMIC DNA]</scope>
</reference>
<feature type="domain" description="DUF6535" evidence="3">
    <location>
        <begin position="138"/>
        <end position="225"/>
    </location>
</feature>
<evidence type="ECO:0000256" key="2">
    <source>
        <dbReference type="SAM" id="Phobius"/>
    </source>
</evidence>
<protein>
    <recommendedName>
        <fullName evidence="3">DUF6535 domain-containing protein</fullName>
    </recommendedName>
</protein>
<keyword evidence="5" id="KW-1185">Reference proteome</keyword>
<comment type="caution">
    <text evidence="4">The sequence shown here is derived from an EMBL/GenBank/DDBJ whole genome shotgun (WGS) entry which is preliminary data.</text>
</comment>
<feature type="transmembrane region" description="Helical" evidence="2">
    <location>
        <begin position="195"/>
        <end position="224"/>
    </location>
</feature>
<feature type="region of interest" description="Disordered" evidence="1">
    <location>
        <begin position="16"/>
        <end position="72"/>
    </location>
</feature>
<keyword evidence="2" id="KW-0472">Membrane</keyword>
<evidence type="ECO:0000313" key="4">
    <source>
        <dbReference type="EMBL" id="GBE89692.1"/>
    </source>
</evidence>
<dbReference type="OrthoDB" id="3219854at2759"/>
<dbReference type="GeneID" id="38786609"/>
<organism evidence="4 5">
    <name type="scientific">Sparassis crispa</name>
    <dbReference type="NCBI Taxonomy" id="139825"/>
    <lineage>
        <taxon>Eukaryota</taxon>
        <taxon>Fungi</taxon>
        <taxon>Dikarya</taxon>
        <taxon>Basidiomycota</taxon>
        <taxon>Agaricomycotina</taxon>
        <taxon>Agaricomycetes</taxon>
        <taxon>Polyporales</taxon>
        <taxon>Sparassidaceae</taxon>
        <taxon>Sparassis</taxon>
    </lineage>
</organism>
<gene>
    <name evidence="4" type="ORF">SCP_1700160</name>
</gene>
<dbReference type="InParanoid" id="A0A401H5K4"/>
<dbReference type="EMBL" id="BFAD01000017">
    <property type="protein sequence ID" value="GBE89692.1"/>
    <property type="molecule type" value="Genomic_DNA"/>
</dbReference>
<dbReference type="AlphaFoldDB" id="A0A401H5K4"/>
<sequence>MPVRIGKVTHSRRLTYKALDGEEEEKTPLSTPSPRVGSIPSRIRRPGSAARPNRRTSGVSLAGGSKPEDKAGSSTVAYTAWSECARILENHANEARNRWVEHIDSLLTFAGLFSGVLTAFIIATYQDVQGTSKNIAFTTVFYNTMWFASLGCSLLSASIGILVKEWLREYLIELPEQPRDIVRVRRFRHYGVHRWGVQMVVSAISLLLQISVAFFLAAFLCFAWKLNKAVAIMLTVIVTFWISFWMLTATAPVFSASCPYKSPLSWLLFTIASFGEKDDVVRERRVVTHDGQRWDRDALVHINNSLVDRKSLQEINDSCLNDLTPADAMSCVVEILEERVLRSSVRKSGAEHGLPHSGQDKYDDGTADLTAILVDRLLAEDARSEPVQLSPKFLSILTAVSGRSDGSASFEGPGGHVCGSICEVVVRYGRATGSPSEVCNILWDNWKSCLQRCEIPADAVSILIEWARGLNSRTDVMTFVKTCILSVHFATYVSSVHEQLTEEMEEKIPEEIEEKICQETEEKTRLFDDLRVLLSQAPQSIRQIAVENGRPRHPTHWNPCLPSVLDELCIALESLAGAHTECIPPGLVDELRRLYRAGLHSPLSNYAPGMLDKLRQETLERSGAGVLAESDVDTLS</sequence>
<keyword evidence="2" id="KW-0812">Transmembrane</keyword>
<dbReference type="Proteomes" id="UP000287166">
    <property type="component" value="Unassembled WGS sequence"/>
</dbReference>
<feature type="domain" description="DUF6535" evidence="3">
    <location>
        <begin position="81"/>
        <end position="133"/>
    </location>
</feature>
<dbReference type="STRING" id="139825.A0A401H5K4"/>
<evidence type="ECO:0000256" key="1">
    <source>
        <dbReference type="SAM" id="MobiDB-lite"/>
    </source>
</evidence>
<dbReference type="Pfam" id="PF20153">
    <property type="entry name" value="DUF6535"/>
    <property type="match status" value="2"/>
</dbReference>
<feature type="transmembrane region" description="Helical" evidence="2">
    <location>
        <begin position="145"/>
        <end position="163"/>
    </location>
</feature>
<proteinExistence type="predicted"/>